<accession>A0A0W8FLI7</accession>
<dbReference type="Gene3D" id="3.40.50.1820">
    <property type="entry name" value="alpha/beta hydrolase"/>
    <property type="match status" value="1"/>
</dbReference>
<dbReference type="AlphaFoldDB" id="A0A0W8FLI7"/>
<evidence type="ECO:0008006" key="2">
    <source>
        <dbReference type="Google" id="ProtNLM"/>
    </source>
</evidence>
<protein>
    <recommendedName>
        <fullName evidence="2">Alpha/beta hydrolase</fullName>
    </recommendedName>
</protein>
<reference evidence="1" key="1">
    <citation type="journal article" date="2015" name="Proc. Natl. Acad. Sci. U.S.A.">
        <title>Networks of energetic and metabolic interactions define dynamics in microbial communities.</title>
        <authorList>
            <person name="Embree M."/>
            <person name="Liu J.K."/>
            <person name="Al-Bassam M.M."/>
            <person name="Zengler K."/>
        </authorList>
    </citation>
    <scope>NUCLEOTIDE SEQUENCE</scope>
</reference>
<organism evidence="1">
    <name type="scientific">hydrocarbon metagenome</name>
    <dbReference type="NCBI Taxonomy" id="938273"/>
    <lineage>
        <taxon>unclassified sequences</taxon>
        <taxon>metagenomes</taxon>
        <taxon>ecological metagenomes</taxon>
    </lineage>
</organism>
<name>A0A0W8FLI7_9ZZZZ</name>
<dbReference type="InterPro" id="IPR010662">
    <property type="entry name" value="RBBP9/YdeN"/>
</dbReference>
<proteinExistence type="predicted"/>
<gene>
    <name evidence="1" type="ORF">ASZ90_008441</name>
</gene>
<dbReference type="Pfam" id="PF06821">
    <property type="entry name" value="Ser_hydrolase"/>
    <property type="match status" value="1"/>
</dbReference>
<dbReference type="EMBL" id="LNQE01001021">
    <property type="protein sequence ID" value="KUG21784.1"/>
    <property type="molecule type" value="Genomic_DNA"/>
</dbReference>
<dbReference type="PANTHER" id="PTHR12277">
    <property type="entry name" value="ALPHA/BETA HYDROLASE DOMAIN-CONTAINING PROTEIN"/>
    <property type="match status" value="1"/>
</dbReference>
<sequence length="246" mass="27392">MQNRFLYFPDPQWPTESGLEYEGMKLWQATADDYQGLVAAQEAPAPNGTIVLFHGNGGTALDRGFYFAPFMGLGFRVILAEYPKYGGRPGKVGEKPFVAAGLETVRLAYEQYKEPLYLVGESLGCGVVAAIAQKTSVPIAGIILITPWDTLASVAKSLFPFLPVQLVLTDKYDSISNLKEFKNKISVVGAERDEILPVKHAVNLYNALSEDRKRMWIIKGAHHNDWPIYAEKTLFKEITDFVKITD</sequence>
<evidence type="ECO:0000313" key="1">
    <source>
        <dbReference type="EMBL" id="KUG21784.1"/>
    </source>
</evidence>
<dbReference type="SUPFAM" id="SSF53474">
    <property type="entry name" value="alpha/beta-Hydrolases"/>
    <property type="match status" value="1"/>
</dbReference>
<dbReference type="InterPro" id="IPR029058">
    <property type="entry name" value="AB_hydrolase_fold"/>
</dbReference>
<comment type="caution">
    <text evidence="1">The sequence shown here is derived from an EMBL/GenBank/DDBJ whole genome shotgun (WGS) entry which is preliminary data.</text>
</comment>
<dbReference type="GO" id="GO:0016787">
    <property type="term" value="F:hydrolase activity"/>
    <property type="evidence" value="ECO:0007669"/>
    <property type="project" value="InterPro"/>
</dbReference>